<dbReference type="AlphaFoldDB" id="A0A9P8CAM5"/>
<accession>A0A9P8CAM5</accession>
<proteinExistence type="predicted"/>
<protein>
    <submittedName>
        <fullName evidence="1">Uncharacterized protein</fullName>
    </submittedName>
</protein>
<name>A0A9P8CAM5_9HELO</name>
<comment type="caution">
    <text evidence="1">The sequence shown here is derived from an EMBL/GenBank/DDBJ whole genome shotgun (WGS) entry which is preliminary data.</text>
</comment>
<dbReference type="InterPro" id="IPR022198">
    <property type="entry name" value="DUF3723"/>
</dbReference>
<organism evidence="1 2">
    <name type="scientific">Amylocarpus encephaloides</name>
    <dbReference type="NCBI Taxonomy" id="45428"/>
    <lineage>
        <taxon>Eukaryota</taxon>
        <taxon>Fungi</taxon>
        <taxon>Dikarya</taxon>
        <taxon>Ascomycota</taxon>
        <taxon>Pezizomycotina</taxon>
        <taxon>Leotiomycetes</taxon>
        <taxon>Helotiales</taxon>
        <taxon>Helotiales incertae sedis</taxon>
        <taxon>Amylocarpus</taxon>
    </lineage>
</organism>
<evidence type="ECO:0000313" key="2">
    <source>
        <dbReference type="Proteomes" id="UP000824998"/>
    </source>
</evidence>
<evidence type="ECO:0000313" key="1">
    <source>
        <dbReference type="EMBL" id="KAG9238306.1"/>
    </source>
</evidence>
<dbReference type="Pfam" id="PF12520">
    <property type="entry name" value="DUF3723"/>
    <property type="match status" value="2"/>
</dbReference>
<dbReference type="EMBL" id="MU251372">
    <property type="protein sequence ID" value="KAG9238306.1"/>
    <property type="molecule type" value="Genomic_DNA"/>
</dbReference>
<dbReference type="Proteomes" id="UP000824998">
    <property type="component" value="Unassembled WGS sequence"/>
</dbReference>
<gene>
    <name evidence="1" type="ORF">BJ875DRAFT_502178</name>
</gene>
<keyword evidence="2" id="KW-1185">Reference proteome</keyword>
<sequence>MAEGLLLIGFQLHCLHGRHRIQAAREAFPPRQRWWTVDLYLADTVERDLYSEGRWWVRLSKHETRCLKDLFRHTKLKAAFDDLLGIPGLWGGMRISTLNKMISMRCDEEVLAYLTHIKDVWSQLLGQNEQAMRMVDNTTVKALELKAPKYSKGDAQMLHGQLVSGEIFVAFSLQDREAIWSVLRNIPGLIPSFFTFFRDLYYLQACAGSMRHLVQPTPRQTMRLALDDVFFGGADGWDLGYRYLWVYAMQSHRDLPAPPNQNNKKKNLLAKAGTVRPDEVVLSDFAALADRLGFQSEQISALRQRSSDREIARAA</sequence>
<reference evidence="1" key="1">
    <citation type="journal article" date="2021" name="IMA Fungus">
        <title>Genomic characterization of three marine fungi, including Emericellopsis atlantica sp. nov. with signatures of a generalist lifestyle and marine biomass degradation.</title>
        <authorList>
            <person name="Hagestad O.C."/>
            <person name="Hou L."/>
            <person name="Andersen J.H."/>
            <person name="Hansen E.H."/>
            <person name="Altermark B."/>
            <person name="Li C."/>
            <person name="Kuhnert E."/>
            <person name="Cox R.J."/>
            <person name="Crous P.W."/>
            <person name="Spatafora J.W."/>
            <person name="Lail K."/>
            <person name="Amirebrahimi M."/>
            <person name="Lipzen A."/>
            <person name="Pangilinan J."/>
            <person name="Andreopoulos W."/>
            <person name="Hayes R.D."/>
            <person name="Ng V."/>
            <person name="Grigoriev I.V."/>
            <person name="Jackson S.A."/>
            <person name="Sutton T.D.S."/>
            <person name="Dobson A.D.W."/>
            <person name="Rama T."/>
        </authorList>
    </citation>
    <scope>NUCLEOTIDE SEQUENCE</scope>
    <source>
        <strain evidence="1">TRa018bII</strain>
    </source>
</reference>
<dbReference type="OrthoDB" id="4227485at2759"/>